<sequence>MLEPLLDAGLDGSAGTAFVDVDSAGTDVGAASILDSLSATRRAPAEPISGGSVTVPSPSAQNADS</sequence>
<dbReference type="EMBL" id="QNTT01000122">
    <property type="protein sequence ID" value="RBA29369.1"/>
    <property type="molecule type" value="Genomic_DNA"/>
</dbReference>
<evidence type="ECO:0000313" key="2">
    <source>
        <dbReference type="EMBL" id="RBA29369.1"/>
    </source>
</evidence>
<dbReference type="AlphaFoldDB" id="A0A365P467"/>
<evidence type="ECO:0000256" key="1">
    <source>
        <dbReference type="SAM" id="MobiDB-lite"/>
    </source>
</evidence>
<dbReference type="Proteomes" id="UP000252187">
    <property type="component" value="Unassembled WGS sequence"/>
</dbReference>
<comment type="caution">
    <text evidence="2">The sequence shown here is derived from an EMBL/GenBank/DDBJ whole genome shotgun (WGS) entry which is preliminary data.</text>
</comment>
<protein>
    <submittedName>
        <fullName evidence="2">Uncharacterized protein</fullName>
    </submittedName>
</protein>
<reference evidence="2 3" key="1">
    <citation type="submission" date="2018-06" db="EMBL/GenBank/DDBJ databases">
        <title>Whole genome sequencing of four bacterial strains from South Shetland trench revealing bio-synthetic gene clusters.</title>
        <authorList>
            <person name="Abdel-Mageed W.M."/>
            <person name="Lehri B."/>
            <person name="Jarmusch S.A."/>
            <person name="Miranda K."/>
            <person name="Goodfellow M."/>
            <person name="Jaspars M."/>
            <person name="Karlyshev A.V."/>
        </authorList>
    </citation>
    <scope>NUCLEOTIDE SEQUENCE [LARGE SCALE GENOMIC DNA]</scope>
    <source>
        <strain evidence="2 3">SST1</strain>
    </source>
</reference>
<name>A0A365P467_9ACTN</name>
<proteinExistence type="predicted"/>
<feature type="region of interest" description="Disordered" evidence="1">
    <location>
        <begin position="40"/>
        <end position="65"/>
    </location>
</feature>
<organism evidence="2 3">
    <name type="scientific">Dietzia maris</name>
    <dbReference type="NCBI Taxonomy" id="37915"/>
    <lineage>
        <taxon>Bacteria</taxon>
        <taxon>Bacillati</taxon>
        <taxon>Actinomycetota</taxon>
        <taxon>Actinomycetes</taxon>
        <taxon>Mycobacteriales</taxon>
        <taxon>Dietziaceae</taxon>
        <taxon>Dietzia</taxon>
    </lineage>
</organism>
<feature type="compositionally biased region" description="Polar residues" evidence="1">
    <location>
        <begin position="51"/>
        <end position="65"/>
    </location>
</feature>
<gene>
    <name evidence="2" type="ORF">DQ226_18490</name>
</gene>
<accession>A0A365P467</accession>
<evidence type="ECO:0000313" key="3">
    <source>
        <dbReference type="Proteomes" id="UP000252187"/>
    </source>
</evidence>